<dbReference type="EMBL" id="KV429065">
    <property type="protein sequence ID" value="KZT68594.1"/>
    <property type="molecule type" value="Genomic_DNA"/>
</dbReference>
<evidence type="ECO:0000313" key="2">
    <source>
        <dbReference type="Proteomes" id="UP000076727"/>
    </source>
</evidence>
<accession>A0A165PT65</accession>
<evidence type="ECO:0000313" key="1">
    <source>
        <dbReference type="EMBL" id="KZT68594.1"/>
    </source>
</evidence>
<protein>
    <submittedName>
        <fullName evidence="1">Uncharacterized protein</fullName>
    </submittedName>
</protein>
<keyword evidence="2" id="KW-1185">Reference proteome</keyword>
<proteinExistence type="predicted"/>
<dbReference type="Proteomes" id="UP000076727">
    <property type="component" value="Unassembled WGS sequence"/>
</dbReference>
<organism evidence="1 2">
    <name type="scientific">Daedalea quercina L-15889</name>
    <dbReference type="NCBI Taxonomy" id="1314783"/>
    <lineage>
        <taxon>Eukaryota</taxon>
        <taxon>Fungi</taxon>
        <taxon>Dikarya</taxon>
        <taxon>Basidiomycota</taxon>
        <taxon>Agaricomycotina</taxon>
        <taxon>Agaricomycetes</taxon>
        <taxon>Polyporales</taxon>
        <taxon>Fomitopsis</taxon>
    </lineage>
</organism>
<dbReference type="AlphaFoldDB" id="A0A165PT65"/>
<reference evidence="1 2" key="1">
    <citation type="journal article" date="2016" name="Mol. Biol. Evol.">
        <title>Comparative Genomics of Early-Diverging Mushroom-Forming Fungi Provides Insights into the Origins of Lignocellulose Decay Capabilities.</title>
        <authorList>
            <person name="Nagy L.G."/>
            <person name="Riley R."/>
            <person name="Tritt A."/>
            <person name="Adam C."/>
            <person name="Daum C."/>
            <person name="Floudas D."/>
            <person name="Sun H."/>
            <person name="Yadav J.S."/>
            <person name="Pangilinan J."/>
            <person name="Larsson K.H."/>
            <person name="Matsuura K."/>
            <person name="Barry K."/>
            <person name="Labutti K."/>
            <person name="Kuo R."/>
            <person name="Ohm R.A."/>
            <person name="Bhattacharya S.S."/>
            <person name="Shirouzu T."/>
            <person name="Yoshinaga Y."/>
            <person name="Martin F.M."/>
            <person name="Grigoriev I.V."/>
            <person name="Hibbett D.S."/>
        </authorList>
    </citation>
    <scope>NUCLEOTIDE SEQUENCE [LARGE SCALE GENOMIC DNA]</scope>
    <source>
        <strain evidence="1 2">L-15889</strain>
    </source>
</reference>
<sequence length="149" mass="16162">MSKPKAVVLLVSGSFTSADLLLPLDRLRIREESAYVMLDDPKLADPQSGCEHLNIDQARVTTAASVLSGEDYEGYDLLFIPGASNITTLNMEFVARVIQTIYSKNMTVIATGTGRLLLAASGLLKDRVASSKSLDLDRQYIGCGTPRPR</sequence>
<gene>
    <name evidence="1" type="ORF">DAEQUDRAFT_324036</name>
</gene>
<dbReference type="InterPro" id="IPR029062">
    <property type="entry name" value="Class_I_gatase-like"/>
</dbReference>
<dbReference type="SUPFAM" id="SSF52317">
    <property type="entry name" value="Class I glutamine amidotransferase-like"/>
    <property type="match status" value="1"/>
</dbReference>
<name>A0A165PT65_9APHY</name>
<dbReference type="Gene3D" id="3.40.50.880">
    <property type="match status" value="1"/>
</dbReference>